<name>W2RM63_CYPE1</name>
<keyword evidence="5 6" id="KW-0539">Nucleus</keyword>
<dbReference type="HOGENOM" id="CLU_590543_0_0_1"/>
<feature type="region of interest" description="Disordered" evidence="7">
    <location>
        <begin position="326"/>
        <end position="358"/>
    </location>
</feature>
<dbReference type="InterPro" id="IPR030456">
    <property type="entry name" value="TF_fork_head_CS_2"/>
</dbReference>
<evidence type="ECO:0000256" key="7">
    <source>
        <dbReference type="SAM" id="MobiDB-lite"/>
    </source>
</evidence>
<feature type="region of interest" description="Disordered" evidence="7">
    <location>
        <begin position="394"/>
        <end position="424"/>
    </location>
</feature>
<evidence type="ECO:0000313" key="9">
    <source>
        <dbReference type="EMBL" id="ETN37572.1"/>
    </source>
</evidence>
<dbReference type="eggNOG" id="KOG2294">
    <property type="taxonomic scope" value="Eukaryota"/>
</dbReference>
<organism evidence="9 10">
    <name type="scientific">Cyphellophora europaea (strain CBS 101466)</name>
    <name type="common">Phialophora europaea</name>
    <dbReference type="NCBI Taxonomy" id="1220924"/>
    <lineage>
        <taxon>Eukaryota</taxon>
        <taxon>Fungi</taxon>
        <taxon>Dikarya</taxon>
        <taxon>Ascomycota</taxon>
        <taxon>Pezizomycotina</taxon>
        <taxon>Eurotiomycetes</taxon>
        <taxon>Chaetothyriomycetidae</taxon>
        <taxon>Chaetothyriales</taxon>
        <taxon>Cyphellophoraceae</taxon>
        <taxon>Cyphellophora</taxon>
    </lineage>
</organism>
<dbReference type="Gene3D" id="1.10.10.10">
    <property type="entry name" value="Winged helix-like DNA-binding domain superfamily/Winged helix DNA-binding domain"/>
    <property type="match status" value="1"/>
</dbReference>
<dbReference type="Proteomes" id="UP000030752">
    <property type="component" value="Unassembled WGS sequence"/>
</dbReference>
<dbReference type="PANTHER" id="PTHR45881:SF5">
    <property type="entry name" value="FORK-HEAD DOMAIN-CONTAINING PROTEIN"/>
    <property type="match status" value="1"/>
</dbReference>
<evidence type="ECO:0000256" key="4">
    <source>
        <dbReference type="ARBA" id="ARBA00023163"/>
    </source>
</evidence>
<evidence type="ECO:0000256" key="5">
    <source>
        <dbReference type="ARBA" id="ARBA00023242"/>
    </source>
</evidence>
<dbReference type="PROSITE" id="PS00658">
    <property type="entry name" value="FORK_HEAD_2"/>
    <property type="match status" value="1"/>
</dbReference>
<dbReference type="SMART" id="SM00339">
    <property type="entry name" value="FH"/>
    <property type="match status" value="1"/>
</dbReference>
<dbReference type="STRING" id="1220924.W2RM63"/>
<evidence type="ECO:0000256" key="3">
    <source>
        <dbReference type="ARBA" id="ARBA00023125"/>
    </source>
</evidence>
<keyword evidence="2" id="KW-0805">Transcription regulation</keyword>
<dbReference type="PANTHER" id="PTHR45881">
    <property type="entry name" value="CHECKPOINT SUPPRESSOR 1-LIKE, ISOFORM A-RELATED"/>
    <property type="match status" value="1"/>
</dbReference>
<dbReference type="SUPFAM" id="SSF46785">
    <property type="entry name" value="Winged helix' DNA-binding domain"/>
    <property type="match status" value="1"/>
</dbReference>
<keyword evidence="4" id="KW-0804">Transcription</keyword>
<accession>W2RM63</accession>
<dbReference type="InterPro" id="IPR001766">
    <property type="entry name" value="Fork_head_dom"/>
</dbReference>
<dbReference type="GO" id="GO:0000978">
    <property type="term" value="F:RNA polymerase II cis-regulatory region sequence-specific DNA binding"/>
    <property type="evidence" value="ECO:0007669"/>
    <property type="project" value="TreeGrafter"/>
</dbReference>
<dbReference type="PROSITE" id="PS50039">
    <property type="entry name" value="FORK_HEAD_3"/>
    <property type="match status" value="1"/>
</dbReference>
<feature type="region of interest" description="Disordered" evidence="7">
    <location>
        <begin position="209"/>
        <end position="230"/>
    </location>
</feature>
<dbReference type="RefSeq" id="XP_008719741.1">
    <property type="nucleotide sequence ID" value="XM_008721519.1"/>
</dbReference>
<dbReference type="OrthoDB" id="4158531at2759"/>
<dbReference type="GO" id="GO:0000981">
    <property type="term" value="F:DNA-binding transcription factor activity, RNA polymerase II-specific"/>
    <property type="evidence" value="ECO:0007669"/>
    <property type="project" value="TreeGrafter"/>
</dbReference>
<evidence type="ECO:0000259" key="8">
    <source>
        <dbReference type="PROSITE" id="PS50039"/>
    </source>
</evidence>
<comment type="subcellular location">
    <subcellularLocation>
        <location evidence="1 6">Nucleus</location>
    </subcellularLocation>
</comment>
<keyword evidence="3 6" id="KW-0238">DNA-binding</keyword>
<dbReference type="EMBL" id="KB822723">
    <property type="protein sequence ID" value="ETN37572.1"/>
    <property type="molecule type" value="Genomic_DNA"/>
</dbReference>
<dbReference type="InterPro" id="IPR036390">
    <property type="entry name" value="WH_DNA-bd_sf"/>
</dbReference>
<dbReference type="GO" id="GO:0005634">
    <property type="term" value="C:nucleus"/>
    <property type="evidence" value="ECO:0007669"/>
    <property type="project" value="UniProtKB-SubCell"/>
</dbReference>
<feature type="domain" description="Fork-head" evidence="8">
    <location>
        <begin position="234"/>
        <end position="330"/>
    </location>
</feature>
<keyword evidence="10" id="KW-1185">Reference proteome</keyword>
<dbReference type="InParanoid" id="W2RM63"/>
<evidence type="ECO:0000256" key="6">
    <source>
        <dbReference type="PROSITE-ProRule" id="PRU00089"/>
    </source>
</evidence>
<evidence type="ECO:0000256" key="2">
    <source>
        <dbReference type="ARBA" id="ARBA00023015"/>
    </source>
</evidence>
<dbReference type="Pfam" id="PF00250">
    <property type="entry name" value="Forkhead"/>
    <property type="match status" value="1"/>
</dbReference>
<protein>
    <recommendedName>
        <fullName evidence="8">Fork-head domain-containing protein</fullName>
    </recommendedName>
</protein>
<evidence type="ECO:0000256" key="1">
    <source>
        <dbReference type="ARBA" id="ARBA00004123"/>
    </source>
</evidence>
<feature type="DNA-binding region" description="Fork-head" evidence="6">
    <location>
        <begin position="234"/>
        <end position="330"/>
    </location>
</feature>
<gene>
    <name evidence="9" type="ORF">HMPREF1541_07194</name>
</gene>
<reference evidence="9 10" key="1">
    <citation type="submission" date="2013-03" db="EMBL/GenBank/DDBJ databases">
        <title>The Genome Sequence of Phialophora europaea CBS 101466.</title>
        <authorList>
            <consortium name="The Broad Institute Genomics Platform"/>
            <person name="Cuomo C."/>
            <person name="de Hoog S."/>
            <person name="Gorbushina A."/>
            <person name="Walker B."/>
            <person name="Young S.K."/>
            <person name="Zeng Q."/>
            <person name="Gargeya S."/>
            <person name="Fitzgerald M."/>
            <person name="Haas B."/>
            <person name="Abouelleil A."/>
            <person name="Allen A.W."/>
            <person name="Alvarado L."/>
            <person name="Arachchi H.M."/>
            <person name="Berlin A.M."/>
            <person name="Chapman S.B."/>
            <person name="Gainer-Dewar J."/>
            <person name="Goldberg J."/>
            <person name="Griggs A."/>
            <person name="Gujja S."/>
            <person name="Hansen M."/>
            <person name="Howarth C."/>
            <person name="Imamovic A."/>
            <person name="Ireland A."/>
            <person name="Larimer J."/>
            <person name="McCowan C."/>
            <person name="Murphy C."/>
            <person name="Pearson M."/>
            <person name="Poon T.W."/>
            <person name="Priest M."/>
            <person name="Roberts A."/>
            <person name="Saif S."/>
            <person name="Shea T."/>
            <person name="Sisk P."/>
            <person name="Sykes S."/>
            <person name="Wortman J."/>
            <person name="Nusbaum C."/>
            <person name="Birren B."/>
        </authorList>
    </citation>
    <scope>NUCLEOTIDE SEQUENCE [LARGE SCALE GENOMIC DNA]</scope>
    <source>
        <strain evidence="9 10">CBS 101466</strain>
    </source>
</reference>
<proteinExistence type="predicted"/>
<dbReference type="InterPro" id="IPR036388">
    <property type="entry name" value="WH-like_DNA-bd_sf"/>
</dbReference>
<dbReference type="VEuPathDB" id="FungiDB:HMPREF1541_07194"/>
<sequence length="463" mass="51479">MEGYSQSDNSLVFPTDINESCVEPRVGMPDLGEAQQASEYSQIRRSNASLEHWLTCESPVARAASFDPAEQFQNRYRLPSLSNSTPLPETFDGANDVKYDVESFGGMAMLDGSFEQPPYHLHMSDIDNEPPNQTQAQAWVSEEDRYLISPPGIPYFFGRDYTNSRCVAPPPSPYSTPSLFNDSPVLSPCFSSPELGPMKSDFYPMAYTAPVPRSTPHDDRDLDDDEEVSGGKPYAQLIQECLLQSPGHRMMLRDIYDWFERNTTKPRESGGNGWQNSIRHNLSMNKAFENDKTTVTNARGEPKKATSVWYLTEHALRNGVQSTTRYRKAGGSRRSAYNREMDSKRQCSGSRGGKAARKAAQMRRLEAAAWSSQVPPSDDLEPFDHLVHAANALGEYPGTRGSTPLSPSDHYPCTPKSSASNPDLPMRAMGDVPCYGPDLSYNEVQLHDALCQAGYGVNTEVPW</sequence>
<dbReference type="AlphaFoldDB" id="W2RM63"/>
<dbReference type="GeneID" id="19974533"/>
<evidence type="ECO:0000313" key="10">
    <source>
        <dbReference type="Proteomes" id="UP000030752"/>
    </source>
</evidence>